<gene>
    <name evidence="2" type="ORF">ACFQ39_13725</name>
</gene>
<keyword evidence="1" id="KW-0812">Transmembrane</keyword>
<dbReference type="InterPro" id="IPR024294">
    <property type="entry name" value="DUF3810"/>
</dbReference>
<keyword evidence="3" id="KW-1185">Reference proteome</keyword>
<keyword evidence="1" id="KW-1133">Transmembrane helix</keyword>
<dbReference type="EMBL" id="JBHTMY010000003">
    <property type="protein sequence ID" value="MFD1316680.1"/>
    <property type="molecule type" value="Genomic_DNA"/>
</dbReference>
<evidence type="ECO:0000313" key="3">
    <source>
        <dbReference type="Proteomes" id="UP001597201"/>
    </source>
</evidence>
<reference evidence="3" key="1">
    <citation type="journal article" date="2019" name="Int. J. Syst. Evol. Microbiol.">
        <title>The Global Catalogue of Microorganisms (GCM) 10K type strain sequencing project: providing services to taxonomists for standard genome sequencing and annotation.</title>
        <authorList>
            <consortium name="The Broad Institute Genomics Platform"/>
            <consortium name="The Broad Institute Genome Sequencing Center for Infectious Disease"/>
            <person name="Wu L."/>
            <person name="Ma J."/>
        </authorList>
    </citation>
    <scope>NUCLEOTIDE SEQUENCE [LARGE SCALE GENOMIC DNA]</scope>
    <source>
        <strain evidence="3">CCUG 61485</strain>
    </source>
</reference>
<organism evidence="2 3">
    <name type="scientific">Namhaeicola litoreus</name>
    <dbReference type="NCBI Taxonomy" id="1052145"/>
    <lineage>
        <taxon>Bacteria</taxon>
        <taxon>Pseudomonadati</taxon>
        <taxon>Bacteroidota</taxon>
        <taxon>Flavobacteriia</taxon>
        <taxon>Flavobacteriales</taxon>
        <taxon>Flavobacteriaceae</taxon>
        <taxon>Namhaeicola</taxon>
    </lineage>
</organism>
<feature type="transmembrane region" description="Helical" evidence="1">
    <location>
        <begin position="49"/>
        <end position="73"/>
    </location>
</feature>
<sequence>MKDLKKWLTYSLIVQIFLVWLSSFFPRWIEKYYSQGIYMGLSKVFRFTFGWIPFSFGDILYGLSIVLITRYIVLFISHKSFRNKTSIYSVGATVSIIYFLFYFLWGLNYSRENVYARLTLDEKELNEIQLLELSEFILNETSKTLNKIVEIDSLPVVIHYTKNQIFDIVPGGYENLQNRIPDLDYRPISLKKSLISLPLTYMGFSGYLNPFTGEAQVDYLVPKVSLPIICLHEMAHQMGVGFESEANFIGFLAAYYHDDPYIKYSGLLMAYRYSLFDLYIANPEKAQDLLARTPKGIIKNIEEMELFWAKYQNASEAYFKAFYDGYLKVNNQEDGMKSYSNMTKLLIAYKEKYGL</sequence>
<accession>A0ABW3Y5F8</accession>
<feature type="transmembrane region" description="Helical" evidence="1">
    <location>
        <begin position="85"/>
        <end position="105"/>
    </location>
</feature>
<dbReference type="Proteomes" id="UP001597201">
    <property type="component" value="Unassembled WGS sequence"/>
</dbReference>
<evidence type="ECO:0000256" key="1">
    <source>
        <dbReference type="SAM" id="Phobius"/>
    </source>
</evidence>
<protein>
    <submittedName>
        <fullName evidence="2">DUF3810 domain-containing protein</fullName>
    </submittedName>
</protein>
<comment type="caution">
    <text evidence="2">The sequence shown here is derived from an EMBL/GenBank/DDBJ whole genome shotgun (WGS) entry which is preliminary data.</text>
</comment>
<proteinExistence type="predicted"/>
<feature type="transmembrane region" description="Helical" evidence="1">
    <location>
        <begin position="7"/>
        <end position="29"/>
    </location>
</feature>
<dbReference type="RefSeq" id="WP_377179892.1">
    <property type="nucleotide sequence ID" value="NZ_JBHTMY010000003.1"/>
</dbReference>
<dbReference type="Pfam" id="PF12725">
    <property type="entry name" value="DUF3810"/>
    <property type="match status" value="1"/>
</dbReference>
<keyword evidence="1" id="KW-0472">Membrane</keyword>
<name>A0ABW3Y5F8_9FLAO</name>
<evidence type="ECO:0000313" key="2">
    <source>
        <dbReference type="EMBL" id="MFD1316680.1"/>
    </source>
</evidence>